<evidence type="ECO:0000313" key="3">
    <source>
        <dbReference type="Proteomes" id="UP000244240"/>
    </source>
</evidence>
<gene>
    <name evidence="2" type="ORF">C8P63_10385</name>
</gene>
<dbReference type="RefSeq" id="WP_108021869.1">
    <property type="nucleotide sequence ID" value="NZ_QBKR01000003.1"/>
</dbReference>
<keyword evidence="1" id="KW-1133">Transmembrane helix</keyword>
<dbReference type="EMBL" id="QBKR01000003">
    <property type="protein sequence ID" value="PTX64302.1"/>
    <property type="molecule type" value="Genomic_DNA"/>
</dbReference>
<evidence type="ECO:0000256" key="1">
    <source>
        <dbReference type="SAM" id="Phobius"/>
    </source>
</evidence>
<keyword evidence="1" id="KW-0812">Transmembrane</keyword>
<dbReference type="AlphaFoldDB" id="A0A2T6C7N0"/>
<proteinExistence type="predicted"/>
<evidence type="ECO:0000313" key="2">
    <source>
        <dbReference type="EMBL" id="PTX64302.1"/>
    </source>
</evidence>
<dbReference type="Proteomes" id="UP000244240">
    <property type="component" value="Unassembled WGS sequence"/>
</dbReference>
<reference evidence="2 3" key="1">
    <citation type="submission" date="2018-04" db="EMBL/GenBank/DDBJ databases">
        <title>Genomic Encyclopedia of Archaeal and Bacterial Type Strains, Phase II (KMG-II): from individual species to whole genera.</title>
        <authorList>
            <person name="Goeker M."/>
        </authorList>
    </citation>
    <scope>NUCLEOTIDE SEQUENCE [LARGE SCALE GENOMIC DNA]</scope>
    <source>
        <strain evidence="2 3">DSM 45787</strain>
    </source>
</reference>
<organism evidence="2 3">
    <name type="scientific">Melghirimyces profundicolus</name>
    <dbReference type="NCBI Taxonomy" id="1242148"/>
    <lineage>
        <taxon>Bacteria</taxon>
        <taxon>Bacillati</taxon>
        <taxon>Bacillota</taxon>
        <taxon>Bacilli</taxon>
        <taxon>Bacillales</taxon>
        <taxon>Thermoactinomycetaceae</taxon>
        <taxon>Melghirimyces</taxon>
    </lineage>
</organism>
<sequence length="173" mass="20428">MSAFLYALIGTAVGSWATGWLLYRHLHRQVKVSQSMIRELQQRLERDFWRRLLLEFYAELIHFHRMLGHWKQSGKVDPAALEKTVTAYGRAQAKAEFLFSEEFHQSVQTMAESFHVMVDAIRFHQDKPDDARIDYDLDEIWEEANRRYVAVKDRLSETVDRPLSSQPGERFQV</sequence>
<comment type="caution">
    <text evidence="2">The sequence shown here is derived from an EMBL/GenBank/DDBJ whole genome shotgun (WGS) entry which is preliminary data.</text>
</comment>
<accession>A0A2T6C7N0</accession>
<protein>
    <submittedName>
        <fullName evidence="2">Uncharacterized protein</fullName>
    </submittedName>
</protein>
<feature type="transmembrane region" description="Helical" evidence="1">
    <location>
        <begin position="6"/>
        <end position="23"/>
    </location>
</feature>
<name>A0A2T6C7N0_9BACL</name>
<keyword evidence="1" id="KW-0472">Membrane</keyword>
<keyword evidence="3" id="KW-1185">Reference proteome</keyword>